<dbReference type="PANTHER" id="PTHR43102:SF2">
    <property type="entry name" value="GAF DOMAIN-CONTAINING PROTEIN"/>
    <property type="match status" value="1"/>
</dbReference>
<dbReference type="InterPro" id="IPR003018">
    <property type="entry name" value="GAF"/>
</dbReference>
<evidence type="ECO:0000259" key="1">
    <source>
        <dbReference type="SMART" id="SM00065"/>
    </source>
</evidence>
<dbReference type="SMART" id="SM00065">
    <property type="entry name" value="GAF"/>
    <property type="match status" value="1"/>
</dbReference>
<dbReference type="InterPro" id="IPR036514">
    <property type="entry name" value="SGNH_hydro_sf"/>
</dbReference>
<gene>
    <name evidence="3" type="ORF">E3O11_02520</name>
    <name evidence="2" type="ORF">SAMN05216274_107130</name>
</gene>
<name>A0A1I3ATZ7_9MICO</name>
<reference evidence="3 5" key="2">
    <citation type="submission" date="2019-03" db="EMBL/GenBank/DDBJ databases">
        <title>Genomics of glacier-inhabiting Cryobacterium strains.</title>
        <authorList>
            <person name="Liu Q."/>
            <person name="Xin Y.-H."/>
        </authorList>
    </citation>
    <scope>NUCLEOTIDE SEQUENCE [LARGE SCALE GENOMIC DNA]</scope>
    <source>
        <strain evidence="3 5">Hh34</strain>
    </source>
</reference>
<dbReference type="RefSeq" id="WP_092449676.1">
    <property type="nucleotide sequence ID" value="NZ_BKAC01000006.1"/>
</dbReference>
<dbReference type="Proteomes" id="UP000199681">
    <property type="component" value="Unassembled WGS sequence"/>
</dbReference>
<evidence type="ECO:0000313" key="2">
    <source>
        <dbReference type="EMBL" id="SFH53557.1"/>
    </source>
</evidence>
<evidence type="ECO:0000313" key="3">
    <source>
        <dbReference type="EMBL" id="TFB87973.1"/>
    </source>
</evidence>
<dbReference type="EMBL" id="SOFE01000004">
    <property type="protein sequence ID" value="TFB87973.1"/>
    <property type="molecule type" value="Genomic_DNA"/>
</dbReference>
<dbReference type="STRING" id="995038.SAMN05216274_107130"/>
<dbReference type="AlphaFoldDB" id="A0A1I3ATZ7"/>
<evidence type="ECO:0000313" key="5">
    <source>
        <dbReference type="Proteomes" id="UP000297963"/>
    </source>
</evidence>
<reference evidence="2 4" key="1">
    <citation type="submission" date="2016-10" db="EMBL/GenBank/DDBJ databases">
        <authorList>
            <person name="Varghese N."/>
            <person name="Submissions S."/>
        </authorList>
    </citation>
    <scope>NUCLEOTIDE SEQUENCE [LARGE SCALE GENOMIC DNA]</scope>
    <source>
        <strain evidence="2 4">GMCC 1.11211</strain>
    </source>
</reference>
<dbReference type="PANTHER" id="PTHR43102">
    <property type="entry name" value="SLR1143 PROTEIN"/>
    <property type="match status" value="1"/>
</dbReference>
<evidence type="ECO:0000313" key="4">
    <source>
        <dbReference type="Proteomes" id="UP000199681"/>
    </source>
</evidence>
<sequence length="408" mass="44411">MHDLVRWALRPVMRIWTASAERADRHLPRPSDAPQAHAPGIDSDRVLILGCGPAVGWGVLSHQLALPGSLARELSVRTGRGVDIDLLASRTMTAENALTALADTRLGRFDAVVVILGLNEALDLTSVTEWRERLTALLQELERETSRSTQIFLLGIPPVHSIEIFRRPLVRIADCSATDLNAVTARLAAGAPRTTFVPFSPSATVETDRHRTPADYRDWAVLLADALADSLDSARVGIVPPPDPRQTDAAGQERARQAAVDGLAILDTPPEARFDQLVVLAQRLFGTESAVISVIDRDRQWHKARVGLAATEIPRADSFCARTIEGTGALVVEDARTDGRFSGSPLVVDEPRIRFYAGFPIESPSGERVGALCVFDPQPRALAEVDQVLLRELALLVQRELRVPSVFG</sequence>
<accession>A0A1I3ATZ7</accession>
<dbReference type="SUPFAM" id="SSF55781">
    <property type="entry name" value="GAF domain-like"/>
    <property type="match status" value="1"/>
</dbReference>
<dbReference type="Pfam" id="PF01590">
    <property type="entry name" value="GAF"/>
    <property type="match status" value="1"/>
</dbReference>
<comment type="caution">
    <text evidence="3">The sequence shown here is derived from an EMBL/GenBank/DDBJ whole genome shotgun (WGS) entry which is preliminary data.</text>
</comment>
<dbReference type="Gene3D" id="3.40.50.1110">
    <property type="entry name" value="SGNH hydrolase"/>
    <property type="match status" value="1"/>
</dbReference>
<proteinExistence type="predicted"/>
<dbReference type="CDD" id="cd01836">
    <property type="entry name" value="FeeA_FeeB_like"/>
    <property type="match status" value="1"/>
</dbReference>
<keyword evidence="4" id="KW-1185">Reference proteome</keyword>
<dbReference type="InterPro" id="IPR029016">
    <property type="entry name" value="GAF-like_dom_sf"/>
</dbReference>
<protein>
    <submittedName>
        <fullName evidence="3">GAF domain-containing protein</fullName>
    </submittedName>
</protein>
<dbReference type="Proteomes" id="UP000297963">
    <property type="component" value="Unassembled WGS sequence"/>
</dbReference>
<dbReference type="EMBL" id="FOPW01000007">
    <property type="protein sequence ID" value="SFH53557.1"/>
    <property type="molecule type" value="Genomic_DNA"/>
</dbReference>
<dbReference type="SUPFAM" id="SSF52266">
    <property type="entry name" value="SGNH hydrolase"/>
    <property type="match status" value="1"/>
</dbReference>
<organism evidence="3 5">
    <name type="scientific">Cryobacterium levicorallinum</name>
    <dbReference type="NCBI Taxonomy" id="995038"/>
    <lineage>
        <taxon>Bacteria</taxon>
        <taxon>Bacillati</taxon>
        <taxon>Actinomycetota</taxon>
        <taxon>Actinomycetes</taxon>
        <taxon>Micrococcales</taxon>
        <taxon>Microbacteriaceae</taxon>
        <taxon>Cryobacterium</taxon>
    </lineage>
</organism>
<feature type="domain" description="GAF" evidence="1">
    <location>
        <begin position="269"/>
        <end position="407"/>
    </location>
</feature>
<dbReference type="Gene3D" id="3.30.450.40">
    <property type="match status" value="1"/>
</dbReference>